<dbReference type="SUPFAM" id="SSF54001">
    <property type="entry name" value="Cysteine proteinases"/>
    <property type="match status" value="1"/>
</dbReference>
<dbReference type="InterPro" id="IPR038765">
    <property type="entry name" value="Papain-like_cys_pep_sf"/>
</dbReference>
<accession>A0ABD3RGF1</accession>
<comment type="caution">
    <text evidence="4">The sequence shown here is derived from an EMBL/GenBank/DDBJ whole genome shotgun (WGS) entry which is preliminary data.</text>
</comment>
<name>A0ABD3RGF1_9STRA</name>
<dbReference type="EMBL" id="JALLPB020000216">
    <property type="protein sequence ID" value="KAL3812105.1"/>
    <property type="molecule type" value="Genomic_DNA"/>
</dbReference>
<evidence type="ECO:0000313" key="4">
    <source>
        <dbReference type="EMBL" id="KAL3812105.1"/>
    </source>
</evidence>
<dbReference type="SMART" id="SM00645">
    <property type="entry name" value="Pept_C1"/>
    <property type="match status" value="1"/>
</dbReference>
<dbReference type="InterPro" id="IPR000668">
    <property type="entry name" value="Peptidase_C1A_C"/>
</dbReference>
<evidence type="ECO:0000259" key="3">
    <source>
        <dbReference type="SMART" id="SM00645"/>
    </source>
</evidence>
<dbReference type="Gene3D" id="3.90.70.10">
    <property type="entry name" value="Cysteine proteinases"/>
    <property type="match status" value="1"/>
</dbReference>
<gene>
    <name evidence="4" type="ORF">ACHAXA_009440</name>
</gene>
<reference evidence="4 5" key="1">
    <citation type="submission" date="2024-10" db="EMBL/GenBank/DDBJ databases">
        <title>Updated reference genomes for cyclostephanoid diatoms.</title>
        <authorList>
            <person name="Roberts W.R."/>
            <person name="Alverson A.J."/>
        </authorList>
    </citation>
    <scope>NUCLEOTIDE SEQUENCE [LARGE SCALE GENOMIC DNA]</scope>
    <source>
        <strain evidence="4 5">AJA228-03</strain>
    </source>
</reference>
<evidence type="ECO:0000256" key="1">
    <source>
        <dbReference type="ARBA" id="ARBA00008455"/>
    </source>
</evidence>
<organism evidence="4 5">
    <name type="scientific">Cyclostephanos tholiformis</name>
    <dbReference type="NCBI Taxonomy" id="382380"/>
    <lineage>
        <taxon>Eukaryota</taxon>
        <taxon>Sar</taxon>
        <taxon>Stramenopiles</taxon>
        <taxon>Ochrophyta</taxon>
        <taxon>Bacillariophyta</taxon>
        <taxon>Coscinodiscophyceae</taxon>
        <taxon>Thalassiosirophycidae</taxon>
        <taxon>Stephanodiscales</taxon>
        <taxon>Stephanodiscaceae</taxon>
        <taxon>Cyclostephanos</taxon>
    </lineage>
</organism>
<dbReference type="FunFam" id="3.90.70.10:FF:000117">
    <property type="entry name" value="Probable papain cysteine protease"/>
    <property type="match status" value="1"/>
</dbReference>
<keyword evidence="2" id="KW-0865">Zymogen</keyword>
<dbReference type="InterPro" id="IPR013128">
    <property type="entry name" value="Peptidase_C1A"/>
</dbReference>
<protein>
    <recommendedName>
        <fullName evidence="3">Peptidase C1A papain C-terminal domain-containing protein</fullName>
    </recommendedName>
</protein>
<dbReference type="Pfam" id="PF00112">
    <property type="entry name" value="Peptidase_C1"/>
    <property type="match status" value="1"/>
</dbReference>
<sequence>RYLKSARSTALRCLPPKNPAMNITIVFLALALAPAAVAMEYINEIKIMEGHKKRSHVVSPLPHTYLLKEDIPENWNWDNVDGKSYLTKMLNQHIPQYCGSCWAHGAVSSLQDRIKIARKGEGHDIILSIQYILNCAGDVAGSCHGGSHTGVYEFMQSNAVPFDTCMPYLACSEESEEGFCPHVDTTCSAANTCRTCGTFSDMGGKCVELDYFPNATVAEYGEIGDGMFDMFEDQTKRSHKIKAEIYARGPVAATINANPLRDYEGGIIDDDTASTAADHIISIVGFGKDPDTHKDFWIIRNSWGEYWGEMGFARVAAGKNMLGIEDGVAWATPGSFTVENMPCSEDGTICGGQIQNHGDAPVVRKFVGQTYVDPSVNFISAKEAKSGLRTKVEAEYILETIRG</sequence>
<evidence type="ECO:0000313" key="5">
    <source>
        <dbReference type="Proteomes" id="UP001530377"/>
    </source>
</evidence>
<evidence type="ECO:0000256" key="2">
    <source>
        <dbReference type="ARBA" id="ARBA00023145"/>
    </source>
</evidence>
<feature type="domain" description="Peptidase C1A papain C-terminal" evidence="3">
    <location>
        <begin position="71"/>
        <end position="332"/>
    </location>
</feature>
<proteinExistence type="inferred from homology"/>
<dbReference type="PRINTS" id="PR00705">
    <property type="entry name" value="PAPAIN"/>
</dbReference>
<dbReference type="Proteomes" id="UP001530377">
    <property type="component" value="Unassembled WGS sequence"/>
</dbReference>
<keyword evidence="5" id="KW-1185">Reference proteome</keyword>
<comment type="similarity">
    <text evidence="1">Belongs to the peptidase C1 family.</text>
</comment>
<dbReference type="PANTHER" id="PTHR12411">
    <property type="entry name" value="CYSTEINE PROTEASE FAMILY C1-RELATED"/>
    <property type="match status" value="1"/>
</dbReference>
<feature type="non-terminal residue" evidence="4">
    <location>
        <position position="1"/>
    </location>
</feature>
<dbReference type="AlphaFoldDB" id="A0ABD3RGF1"/>